<protein>
    <recommendedName>
        <fullName evidence="3">CMP/dCMP-type deaminase domain-containing protein</fullName>
    </recommendedName>
</protein>
<dbReference type="PROSITE" id="PS51747">
    <property type="entry name" value="CYT_DCMP_DEAMINASES_2"/>
    <property type="match status" value="1"/>
</dbReference>
<proteinExistence type="inferred from homology"/>
<reference evidence="4" key="1">
    <citation type="submission" date="2014-08" db="EMBL/GenBank/DDBJ databases">
        <authorList>
            <person name="Murali S."/>
            <person name="Richards S."/>
            <person name="Bandaranaike D."/>
            <person name="Bellair M."/>
            <person name="Blankenburg K."/>
            <person name="Chao H."/>
            <person name="Dinh H."/>
            <person name="Doddapaneni H."/>
            <person name="Dugan-Rocha S."/>
            <person name="Elkadiri S."/>
            <person name="Gnanaolivu R."/>
            <person name="Hughes D."/>
            <person name="Lee S."/>
            <person name="Li M."/>
            <person name="Ming W."/>
            <person name="Munidasa M."/>
            <person name="Muniz J."/>
            <person name="Nguyen L."/>
            <person name="Osuji N."/>
            <person name="Pu L.-L."/>
            <person name="Puazo M."/>
            <person name="Skinner E."/>
            <person name="Qu C."/>
            <person name="Quiroz J."/>
            <person name="Raj R."/>
            <person name="Weissenberger G."/>
            <person name="Xin Y."/>
            <person name="Zou X."/>
            <person name="Han Y."/>
            <person name="Worley K."/>
            <person name="Muzny D."/>
            <person name="Gibbs R."/>
        </authorList>
    </citation>
    <scope>NUCLEOTIDE SEQUENCE</scope>
    <source>
        <strain evidence="4">HAZT.00-mixed</strain>
        <tissue evidence="4">Whole organism</tissue>
    </source>
</reference>
<comment type="caution">
    <text evidence="4">The sequence shown here is derived from an EMBL/GenBank/DDBJ whole genome shotgun (WGS) entry which is preliminary data.</text>
</comment>
<comment type="similarity">
    <text evidence="2">Belongs to the cytidine and deoxycytidylate deaminase family. ADAT3 subfamily.</text>
</comment>
<dbReference type="Gene3D" id="3.40.140.10">
    <property type="entry name" value="Cytidine Deaminase, domain 2"/>
    <property type="match status" value="1"/>
</dbReference>
<dbReference type="GO" id="GO:0005634">
    <property type="term" value="C:nucleus"/>
    <property type="evidence" value="ECO:0007669"/>
    <property type="project" value="TreeGrafter"/>
</dbReference>
<dbReference type="EMBL" id="JQDR03014886">
    <property type="protein sequence ID" value="KAA0187459.1"/>
    <property type="molecule type" value="Genomic_DNA"/>
</dbReference>
<dbReference type="SUPFAM" id="SSF53927">
    <property type="entry name" value="Cytidine deaminase-like"/>
    <property type="match status" value="1"/>
</dbReference>
<dbReference type="Proteomes" id="UP000711488">
    <property type="component" value="Unassembled WGS sequence"/>
</dbReference>
<reference evidence="4" key="2">
    <citation type="journal article" date="2018" name="Environ. Sci. Technol.">
        <title>The Toxicogenome of Hyalella azteca: A Model for Sediment Ecotoxicology and Evolutionary Toxicology.</title>
        <authorList>
            <person name="Poynton H.C."/>
            <person name="Hasenbein S."/>
            <person name="Benoit J.B."/>
            <person name="Sepulveda M.S."/>
            <person name="Poelchau M.F."/>
            <person name="Hughes D.S.T."/>
            <person name="Murali S.C."/>
            <person name="Chen S."/>
            <person name="Glastad K.M."/>
            <person name="Goodisman M.A.D."/>
            <person name="Werren J.H."/>
            <person name="Vineis J.H."/>
            <person name="Bowen J.L."/>
            <person name="Friedrich M."/>
            <person name="Jones J."/>
            <person name="Robertson H.M."/>
            <person name="Feyereisen R."/>
            <person name="Mechler-Hickson A."/>
            <person name="Mathers N."/>
            <person name="Lee C.E."/>
            <person name="Colbourne J.K."/>
            <person name="Biales A."/>
            <person name="Johnston J.S."/>
            <person name="Wellborn G.A."/>
            <person name="Rosendale A.J."/>
            <person name="Cridge A.G."/>
            <person name="Munoz-Torres M.C."/>
            <person name="Bain P.A."/>
            <person name="Manny A.R."/>
            <person name="Major K.M."/>
            <person name="Lambert F.N."/>
            <person name="Vulpe C.D."/>
            <person name="Tuck P."/>
            <person name="Blalock B.J."/>
            <person name="Lin Y.Y."/>
            <person name="Smith M.E."/>
            <person name="Ochoa-Acuna H."/>
            <person name="Chen M.M."/>
            <person name="Childers C.P."/>
            <person name="Qu J."/>
            <person name="Dugan S."/>
            <person name="Lee S.L."/>
            <person name="Chao H."/>
            <person name="Dinh H."/>
            <person name="Han Y."/>
            <person name="Doddapaneni H."/>
            <person name="Worley K.C."/>
            <person name="Muzny D.M."/>
            <person name="Gibbs R.A."/>
            <person name="Richards S."/>
        </authorList>
    </citation>
    <scope>NUCLEOTIDE SEQUENCE</scope>
    <source>
        <strain evidence="4">HAZT.00-mixed</strain>
        <tissue evidence="4">Whole organism</tissue>
    </source>
</reference>
<evidence type="ECO:0000313" key="4">
    <source>
        <dbReference type="EMBL" id="KAA0187459.1"/>
    </source>
</evidence>
<dbReference type="GO" id="GO:0052717">
    <property type="term" value="F:tRNA-specific adenosine-34 deaminase activity"/>
    <property type="evidence" value="ECO:0007669"/>
    <property type="project" value="UniProtKB-EC"/>
</dbReference>
<sequence length="201" mass="22308">NKDIFAGENHQKLVSESKNLHSIVSKAAVTAILSDDVHSTIELAYALLLRVQDKSLVSKAVKNLAASWPVPELQHLKRVKKFPKISNSRDRVVVQVRDLRDVHPLAHAAMVAVDHVARTLGGPSESDECTSSYICTGLDAYLSHEPCMMCAMALLHSRVQRVFYHHRNAEKGALGSVVKLHTLPNINHRYEVFNVTAVEDC</sequence>
<dbReference type="GO" id="GO:0005737">
    <property type="term" value="C:cytoplasm"/>
    <property type="evidence" value="ECO:0007669"/>
    <property type="project" value="TreeGrafter"/>
</dbReference>
<dbReference type="PANTHER" id="PTHR11079:SF156">
    <property type="entry name" value="INACTIVE TRNA-SPECIFIC ADENOSINE DEAMINASE-LIKE PROTEIN 3-RELATED"/>
    <property type="match status" value="1"/>
</dbReference>
<dbReference type="GO" id="GO:0002100">
    <property type="term" value="P:tRNA wobble adenosine to inosine editing"/>
    <property type="evidence" value="ECO:0007669"/>
    <property type="project" value="InterPro"/>
</dbReference>
<gene>
    <name evidence="4" type="ORF">HAZT_HAZT006184</name>
</gene>
<organism evidence="4">
    <name type="scientific">Hyalella azteca</name>
    <name type="common">Amphipod</name>
    <dbReference type="NCBI Taxonomy" id="294128"/>
    <lineage>
        <taxon>Eukaryota</taxon>
        <taxon>Metazoa</taxon>
        <taxon>Ecdysozoa</taxon>
        <taxon>Arthropoda</taxon>
        <taxon>Crustacea</taxon>
        <taxon>Multicrustacea</taxon>
        <taxon>Malacostraca</taxon>
        <taxon>Eumalacostraca</taxon>
        <taxon>Peracarida</taxon>
        <taxon>Amphipoda</taxon>
        <taxon>Senticaudata</taxon>
        <taxon>Talitrida</taxon>
        <taxon>Talitroidea</taxon>
        <taxon>Hyalellidae</taxon>
        <taxon>Hyalella</taxon>
    </lineage>
</organism>
<dbReference type="PANTHER" id="PTHR11079">
    <property type="entry name" value="CYTOSINE DEAMINASE FAMILY MEMBER"/>
    <property type="match status" value="1"/>
</dbReference>
<dbReference type="Pfam" id="PF00383">
    <property type="entry name" value="dCMP_cyt_deam_1"/>
    <property type="match status" value="1"/>
</dbReference>
<dbReference type="InterPro" id="IPR002125">
    <property type="entry name" value="CMP_dCMP_dom"/>
</dbReference>
<evidence type="ECO:0000256" key="2">
    <source>
        <dbReference type="ARBA" id="ARBA00038160"/>
    </source>
</evidence>
<dbReference type="OrthoDB" id="3180714at2759"/>
<keyword evidence="1" id="KW-0819">tRNA processing</keyword>
<dbReference type="InterPro" id="IPR016193">
    <property type="entry name" value="Cytidine_deaminase-like"/>
</dbReference>
<dbReference type="CDD" id="cd01285">
    <property type="entry name" value="nucleoside_deaminase"/>
    <property type="match status" value="1"/>
</dbReference>
<dbReference type="GO" id="GO:0046872">
    <property type="term" value="F:metal ion binding"/>
    <property type="evidence" value="ECO:0007669"/>
    <property type="project" value="UniProtKB-KW"/>
</dbReference>
<feature type="domain" description="CMP/dCMP-type deaminase" evidence="3">
    <location>
        <begin position="51"/>
        <end position="193"/>
    </location>
</feature>
<evidence type="ECO:0000256" key="1">
    <source>
        <dbReference type="ARBA" id="ARBA00022694"/>
    </source>
</evidence>
<evidence type="ECO:0000259" key="3">
    <source>
        <dbReference type="PROSITE" id="PS51747"/>
    </source>
</evidence>
<reference evidence="4" key="3">
    <citation type="submission" date="2019-06" db="EMBL/GenBank/DDBJ databases">
        <authorList>
            <person name="Poynton C."/>
            <person name="Hasenbein S."/>
            <person name="Benoit J.B."/>
            <person name="Sepulveda M.S."/>
            <person name="Poelchau M.F."/>
            <person name="Murali S.C."/>
            <person name="Chen S."/>
            <person name="Glastad K.M."/>
            <person name="Werren J.H."/>
            <person name="Vineis J.H."/>
            <person name="Bowen J.L."/>
            <person name="Friedrich M."/>
            <person name="Jones J."/>
            <person name="Robertson H.M."/>
            <person name="Feyereisen R."/>
            <person name="Mechler-Hickson A."/>
            <person name="Mathers N."/>
            <person name="Lee C.E."/>
            <person name="Colbourne J.K."/>
            <person name="Biales A."/>
            <person name="Johnston J.S."/>
            <person name="Wellborn G.A."/>
            <person name="Rosendale A.J."/>
            <person name="Cridge A.G."/>
            <person name="Munoz-Torres M.C."/>
            <person name="Bain P.A."/>
            <person name="Manny A.R."/>
            <person name="Major K.M."/>
            <person name="Lambert F.N."/>
            <person name="Vulpe C.D."/>
            <person name="Tuck P."/>
            <person name="Blalock B.J."/>
            <person name="Lin Y.-Y."/>
            <person name="Smith M.E."/>
            <person name="Ochoa-Acuna H."/>
            <person name="Chen M.-J.M."/>
            <person name="Childers C.P."/>
            <person name="Qu J."/>
            <person name="Dugan S."/>
            <person name="Lee S.L."/>
            <person name="Chao H."/>
            <person name="Dinh H."/>
            <person name="Han Y."/>
            <person name="Doddapaneni H."/>
            <person name="Worley K.C."/>
            <person name="Muzny D.M."/>
            <person name="Gibbs R.A."/>
            <person name="Richards S."/>
        </authorList>
    </citation>
    <scope>NUCLEOTIDE SEQUENCE</scope>
    <source>
        <strain evidence="4">HAZT.00-mixed</strain>
        <tissue evidence="4">Whole organism</tissue>
    </source>
</reference>
<accession>A0A6A0GTD3</accession>
<dbReference type="AlphaFoldDB" id="A0A6A0GTD3"/>
<feature type="non-terminal residue" evidence="4">
    <location>
        <position position="1"/>
    </location>
</feature>
<name>A0A6A0GTD3_HYAAZ</name>